<evidence type="ECO:0000313" key="2">
    <source>
        <dbReference type="Proteomes" id="UP000053259"/>
    </source>
</evidence>
<protein>
    <submittedName>
        <fullName evidence="1">Uncharacterized protein</fullName>
    </submittedName>
</protein>
<dbReference type="HOGENOM" id="CLU_2225247_0_0_1"/>
<dbReference type="GeneID" id="27317362"/>
<evidence type="ECO:0000313" key="1">
    <source>
        <dbReference type="EMBL" id="KIV98863.1"/>
    </source>
</evidence>
<gene>
    <name evidence="1" type="ORF">PV09_09389</name>
</gene>
<dbReference type="AlphaFoldDB" id="A0A0D2AIU6"/>
<dbReference type="RefSeq" id="XP_016208733.1">
    <property type="nucleotide sequence ID" value="XM_016363445.1"/>
</dbReference>
<accession>A0A0D2AIU6</accession>
<proteinExistence type="predicted"/>
<keyword evidence="2" id="KW-1185">Reference proteome</keyword>
<reference evidence="1 2" key="1">
    <citation type="submission" date="2015-01" db="EMBL/GenBank/DDBJ databases">
        <title>The Genome Sequence of Ochroconis gallopava CBS43764.</title>
        <authorList>
            <consortium name="The Broad Institute Genomics Platform"/>
            <person name="Cuomo C."/>
            <person name="de Hoog S."/>
            <person name="Gorbushina A."/>
            <person name="Stielow B."/>
            <person name="Teixiera M."/>
            <person name="Abouelleil A."/>
            <person name="Chapman S.B."/>
            <person name="Priest M."/>
            <person name="Young S.K."/>
            <person name="Wortman J."/>
            <person name="Nusbaum C."/>
            <person name="Birren B."/>
        </authorList>
    </citation>
    <scope>NUCLEOTIDE SEQUENCE [LARGE SCALE GENOMIC DNA]</scope>
    <source>
        <strain evidence="1 2">CBS 43764</strain>
    </source>
</reference>
<dbReference type="VEuPathDB" id="FungiDB:PV09_09389"/>
<name>A0A0D2AIU6_9PEZI</name>
<dbReference type="EMBL" id="KN847593">
    <property type="protein sequence ID" value="KIV98863.1"/>
    <property type="molecule type" value="Genomic_DNA"/>
</dbReference>
<dbReference type="Proteomes" id="UP000053259">
    <property type="component" value="Unassembled WGS sequence"/>
</dbReference>
<dbReference type="InParanoid" id="A0A0D2AIU6"/>
<organism evidence="1 2">
    <name type="scientific">Verruconis gallopava</name>
    <dbReference type="NCBI Taxonomy" id="253628"/>
    <lineage>
        <taxon>Eukaryota</taxon>
        <taxon>Fungi</taxon>
        <taxon>Dikarya</taxon>
        <taxon>Ascomycota</taxon>
        <taxon>Pezizomycotina</taxon>
        <taxon>Dothideomycetes</taxon>
        <taxon>Pleosporomycetidae</taxon>
        <taxon>Venturiales</taxon>
        <taxon>Sympoventuriaceae</taxon>
        <taxon>Verruconis</taxon>
    </lineage>
</organism>
<sequence>MTSRLSRSDSPKVRRQLDMRANLYRCRSTNNSDISMTKWAMGMSRLSLLIILMAKCRHIPIRAPLCAVRLPLLLPPPRRLYCRKILCVWRCCKAIWPTLCPDNTYG</sequence>